<dbReference type="PATRIC" id="fig|1637645.4.peg.6388"/>
<evidence type="ECO:0000256" key="1">
    <source>
        <dbReference type="SAM" id="MobiDB-lite"/>
    </source>
</evidence>
<organism evidence="3 4">
    <name type="scientific">Limnoraphis robusta CS-951</name>
    <dbReference type="NCBI Taxonomy" id="1637645"/>
    <lineage>
        <taxon>Bacteria</taxon>
        <taxon>Bacillati</taxon>
        <taxon>Cyanobacteriota</taxon>
        <taxon>Cyanophyceae</taxon>
        <taxon>Oscillatoriophycideae</taxon>
        <taxon>Oscillatoriales</taxon>
        <taxon>Sirenicapillariaceae</taxon>
        <taxon>Limnoraphis</taxon>
    </lineage>
</organism>
<evidence type="ECO:0008006" key="5">
    <source>
        <dbReference type="Google" id="ProtNLM"/>
    </source>
</evidence>
<keyword evidence="2" id="KW-0732">Signal</keyword>
<evidence type="ECO:0000313" key="3">
    <source>
        <dbReference type="EMBL" id="KKD36941.1"/>
    </source>
</evidence>
<feature type="region of interest" description="Disordered" evidence="1">
    <location>
        <begin position="31"/>
        <end position="70"/>
    </location>
</feature>
<dbReference type="AlphaFoldDB" id="A0A0F5YDI7"/>
<feature type="signal peptide" evidence="2">
    <location>
        <begin position="1"/>
        <end position="30"/>
    </location>
</feature>
<dbReference type="EMBL" id="LATL02000327">
    <property type="protein sequence ID" value="KKD36941.1"/>
    <property type="molecule type" value="Genomic_DNA"/>
</dbReference>
<dbReference type="OrthoDB" id="530222at2"/>
<feature type="chain" id="PRO_5002497681" description="Sporulation/spore germination protein" evidence="2">
    <location>
        <begin position="31"/>
        <end position="189"/>
    </location>
</feature>
<dbReference type="RefSeq" id="WP_046279765.1">
    <property type="nucleotide sequence ID" value="NZ_LATL02000327.1"/>
</dbReference>
<reference evidence="3 4" key="1">
    <citation type="submission" date="2015-06" db="EMBL/GenBank/DDBJ databases">
        <title>Draft genome assembly of filamentous brackish cyanobacterium Limnoraphis robusta strain CS-951.</title>
        <authorList>
            <person name="Willis A."/>
            <person name="Parks M."/>
            <person name="Burford M.A."/>
        </authorList>
    </citation>
    <scope>NUCLEOTIDE SEQUENCE [LARGE SCALE GENOMIC DNA]</scope>
    <source>
        <strain evidence="3 4">CS-951</strain>
    </source>
</reference>
<evidence type="ECO:0000313" key="4">
    <source>
        <dbReference type="Proteomes" id="UP000033607"/>
    </source>
</evidence>
<dbReference type="Proteomes" id="UP000033607">
    <property type="component" value="Unassembled WGS sequence"/>
</dbReference>
<protein>
    <recommendedName>
        <fullName evidence="5">Sporulation/spore germination protein</fullName>
    </recommendedName>
</protein>
<accession>A0A0F5YDI7</accession>
<proteinExistence type="predicted"/>
<dbReference type="PROSITE" id="PS51257">
    <property type="entry name" value="PROKAR_LIPOPROTEIN"/>
    <property type="match status" value="1"/>
</dbReference>
<name>A0A0F5YDI7_9CYAN</name>
<evidence type="ECO:0000256" key="2">
    <source>
        <dbReference type="SAM" id="SignalP"/>
    </source>
</evidence>
<comment type="caution">
    <text evidence="3">The sequence shown here is derived from an EMBL/GenBank/DDBJ whole genome shotgun (WGS) entry which is preliminary data.</text>
</comment>
<gene>
    <name evidence="3" type="ORF">WN50_17005</name>
</gene>
<feature type="compositionally biased region" description="Polar residues" evidence="1">
    <location>
        <begin position="32"/>
        <end position="56"/>
    </location>
</feature>
<sequence length="189" mass="20663">MNHFPKILTLAIASFILLSLSSCTSTELQAESPVSSEASQPSEPAVNLASQASNSPPEKPLETSPVLKAPTAPANTMPLTLYRVDSQCESLISQQVTVPVDQALEMAVAKTLEIQQLELPLGYRMEVDHDYQIAVIDLRVPTTSRRTLNSLSACEQLALFGSLRETLTQNPDLQIQEVYFTHLGEDLIL</sequence>